<dbReference type="RefSeq" id="WP_092780770.1">
    <property type="nucleotide sequence ID" value="NZ_FORA01000003.1"/>
</dbReference>
<dbReference type="InterPro" id="IPR024409">
    <property type="entry name" value="DUF3833"/>
</dbReference>
<evidence type="ECO:0000313" key="2">
    <source>
        <dbReference type="Proteomes" id="UP000199110"/>
    </source>
</evidence>
<name>A0A1I3Q1X7_9RHOB</name>
<sequence length="193" mass="21350">MDGMTALALGMVLTIAALWVLRQYAQFPSQKASEYADNLPLIDLKAHLDGKLACDGMIFGPTGRVTSRFRAIMNTTWDGPKGVMDEHFIYDDGSTQDRQWRLTVADDGSVRAEADDVIGAGRGRMAGNAFGMRYRIRLPEKSGGHVLDAVDWMYLQEDGTILNRSQFTKFGVKVAELFATIRPIEPTSEKTDA</sequence>
<gene>
    <name evidence="1" type="ORF">SAMN04488095_2383</name>
</gene>
<dbReference type="Pfam" id="PF12915">
    <property type="entry name" value="DUF3833"/>
    <property type="match status" value="1"/>
</dbReference>
<dbReference type="STRING" id="390807.SAMN04488095_2383"/>
<dbReference type="Proteomes" id="UP000199110">
    <property type="component" value="Unassembled WGS sequence"/>
</dbReference>
<dbReference type="AlphaFoldDB" id="A0A1I3Q1X7"/>
<organism evidence="1 2">
    <name type="scientific">Jannaschia pohangensis</name>
    <dbReference type="NCBI Taxonomy" id="390807"/>
    <lineage>
        <taxon>Bacteria</taxon>
        <taxon>Pseudomonadati</taxon>
        <taxon>Pseudomonadota</taxon>
        <taxon>Alphaproteobacteria</taxon>
        <taxon>Rhodobacterales</taxon>
        <taxon>Roseobacteraceae</taxon>
        <taxon>Jannaschia</taxon>
    </lineage>
</organism>
<dbReference type="OrthoDB" id="5296954at2"/>
<dbReference type="EMBL" id="FORA01000003">
    <property type="protein sequence ID" value="SFJ27622.1"/>
    <property type="molecule type" value="Genomic_DNA"/>
</dbReference>
<evidence type="ECO:0000313" key="1">
    <source>
        <dbReference type="EMBL" id="SFJ27622.1"/>
    </source>
</evidence>
<protein>
    <recommendedName>
        <fullName evidence="3">DUF3833 domain-containing protein</fullName>
    </recommendedName>
</protein>
<evidence type="ECO:0008006" key="3">
    <source>
        <dbReference type="Google" id="ProtNLM"/>
    </source>
</evidence>
<accession>A0A1I3Q1X7</accession>
<proteinExistence type="predicted"/>
<reference evidence="1 2" key="1">
    <citation type="submission" date="2016-10" db="EMBL/GenBank/DDBJ databases">
        <authorList>
            <person name="de Groot N.N."/>
        </authorList>
    </citation>
    <scope>NUCLEOTIDE SEQUENCE [LARGE SCALE GENOMIC DNA]</scope>
    <source>
        <strain evidence="1 2">DSM 19073</strain>
    </source>
</reference>
<keyword evidence="2" id="KW-1185">Reference proteome</keyword>